<sequence precursor="true">MPPFLRLCCFGAIVAALSTSVHAQTMTSLFDFSQSSDTDKWQIVNDGVMGGRSSSQASIVSVDAGGESKGETSVMRFTGNLSLENNGGFASVRSRPNGSLGLDPGETIVLRVKGDGRRYTFNLYTPDRRTAFSYQLDFDTKAGQWTEVKLPVDKFVAHSYGRPMPNMKLTPSQVHSVGILLGDKKPGPFEILVDSINIE</sequence>
<gene>
    <name evidence="4" type="ORF">Poly51_37510</name>
</gene>
<reference evidence="4 5" key="1">
    <citation type="submission" date="2019-02" db="EMBL/GenBank/DDBJ databases">
        <title>Deep-cultivation of Planctomycetes and their phenomic and genomic characterization uncovers novel biology.</title>
        <authorList>
            <person name="Wiegand S."/>
            <person name="Jogler M."/>
            <person name="Boedeker C."/>
            <person name="Pinto D."/>
            <person name="Vollmers J."/>
            <person name="Rivas-Marin E."/>
            <person name="Kohn T."/>
            <person name="Peeters S.H."/>
            <person name="Heuer A."/>
            <person name="Rast P."/>
            <person name="Oberbeckmann S."/>
            <person name="Bunk B."/>
            <person name="Jeske O."/>
            <person name="Meyerdierks A."/>
            <person name="Storesund J.E."/>
            <person name="Kallscheuer N."/>
            <person name="Luecker S."/>
            <person name="Lage O.M."/>
            <person name="Pohl T."/>
            <person name="Merkel B.J."/>
            <person name="Hornburger P."/>
            <person name="Mueller R.-W."/>
            <person name="Bruemmer F."/>
            <person name="Labrenz M."/>
            <person name="Spormann A.M."/>
            <person name="Op Den Camp H."/>
            <person name="Overmann J."/>
            <person name="Amann R."/>
            <person name="Jetten M.S.M."/>
            <person name="Mascher T."/>
            <person name="Medema M.H."/>
            <person name="Devos D.P."/>
            <person name="Kaster A.-K."/>
            <person name="Ovreas L."/>
            <person name="Rohde M."/>
            <person name="Galperin M.Y."/>
            <person name="Jogler C."/>
        </authorList>
    </citation>
    <scope>NUCLEOTIDE SEQUENCE [LARGE SCALE GENOMIC DNA]</scope>
    <source>
        <strain evidence="4 5">Poly51</strain>
    </source>
</reference>
<dbReference type="OrthoDB" id="442188at2"/>
<dbReference type="InterPro" id="IPR008979">
    <property type="entry name" value="Galactose-bd-like_sf"/>
</dbReference>
<feature type="signal peptide" evidence="2">
    <location>
        <begin position="1"/>
        <end position="23"/>
    </location>
</feature>
<evidence type="ECO:0000256" key="2">
    <source>
        <dbReference type="SAM" id="SignalP"/>
    </source>
</evidence>
<dbReference type="Gene3D" id="2.60.120.260">
    <property type="entry name" value="Galactose-binding domain-like"/>
    <property type="match status" value="1"/>
</dbReference>
<dbReference type="AlphaFoldDB" id="A0A5C6F123"/>
<dbReference type="PANTHER" id="PTHR13194">
    <property type="entry name" value="COMPLEX I INTERMEDIATE-ASSOCIATED PROTEIN 30"/>
    <property type="match status" value="1"/>
</dbReference>
<name>A0A5C6F123_9BACT</name>
<dbReference type="SUPFAM" id="SSF49785">
    <property type="entry name" value="Galactose-binding domain-like"/>
    <property type="match status" value="1"/>
</dbReference>
<dbReference type="PANTHER" id="PTHR13194:SF19">
    <property type="entry name" value="NAD(P)-BINDING ROSSMANN-FOLD SUPERFAMILY PROTEIN"/>
    <property type="match status" value="1"/>
</dbReference>
<evidence type="ECO:0000256" key="1">
    <source>
        <dbReference type="ARBA" id="ARBA00007884"/>
    </source>
</evidence>
<feature type="domain" description="NADH:ubiquinone oxidoreductase intermediate-associated protein 30" evidence="3">
    <location>
        <begin position="30"/>
        <end position="192"/>
    </location>
</feature>
<dbReference type="Pfam" id="PF08547">
    <property type="entry name" value="CIA30"/>
    <property type="match status" value="1"/>
</dbReference>
<dbReference type="InterPro" id="IPR013857">
    <property type="entry name" value="NADH-UbQ_OxRdtase-assoc_prot30"/>
</dbReference>
<accession>A0A5C6F123</accession>
<keyword evidence="5" id="KW-1185">Reference proteome</keyword>
<organism evidence="4 5">
    <name type="scientific">Rubripirellula tenax</name>
    <dbReference type="NCBI Taxonomy" id="2528015"/>
    <lineage>
        <taxon>Bacteria</taxon>
        <taxon>Pseudomonadati</taxon>
        <taxon>Planctomycetota</taxon>
        <taxon>Planctomycetia</taxon>
        <taxon>Pirellulales</taxon>
        <taxon>Pirellulaceae</taxon>
        <taxon>Rubripirellula</taxon>
    </lineage>
</organism>
<comment type="similarity">
    <text evidence="1">Belongs to the CIA30 family.</text>
</comment>
<comment type="caution">
    <text evidence="4">The sequence shown here is derived from an EMBL/GenBank/DDBJ whole genome shotgun (WGS) entry which is preliminary data.</text>
</comment>
<protein>
    <submittedName>
        <fullName evidence="4">Complex I intermediate-associated protein 30 (CIA30)</fullName>
    </submittedName>
</protein>
<dbReference type="InterPro" id="IPR039131">
    <property type="entry name" value="NDUFAF1"/>
</dbReference>
<proteinExistence type="inferred from homology"/>
<feature type="chain" id="PRO_5023078870" evidence="2">
    <location>
        <begin position="24"/>
        <end position="199"/>
    </location>
</feature>
<evidence type="ECO:0000313" key="5">
    <source>
        <dbReference type="Proteomes" id="UP000318288"/>
    </source>
</evidence>
<dbReference type="Proteomes" id="UP000318288">
    <property type="component" value="Unassembled WGS sequence"/>
</dbReference>
<evidence type="ECO:0000259" key="3">
    <source>
        <dbReference type="Pfam" id="PF08547"/>
    </source>
</evidence>
<dbReference type="EMBL" id="SJPW01000004">
    <property type="protein sequence ID" value="TWU55002.1"/>
    <property type="molecule type" value="Genomic_DNA"/>
</dbReference>
<keyword evidence="2" id="KW-0732">Signal</keyword>
<evidence type="ECO:0000313" key="4">
    <source>
        <dbReference type="EMBL" id="TWU55002.1"/>
    </source>
</evidence>